<organism evidence="1 2">
    <name type="scientific">Lasiosphaeris hirsuta</name>
    <dbReference type="NCBI Taxonomy" id="260670"/>
    <lineage>
        <taxon>Eukaryota</taxon>
        <taxon>Fungi</taxon>
        <taxon>Dikarya</taxon>
        <taxon>Ascomycota</taxon>
        <taxon>Pezizomycotina</taxon>
        <taxon>Sordariomycetes</taxon>
        <taxon>Sordariomycetidae</taxon>
        <taxon>Sordariales</taxon>
        <taxon>Lasiosphaeriaceae</taxon>
        <taxon>Lasiosphaeris</taxon>
    </lineage>
</organism>
<protein>
    <submittedName>
        <fullName evidence="1">Uncharacterized protein</fullName>
    </submittedName>
</protein>
<gene>
    <name evidence="1" type="ORF">B0H67DRAFT_487426</name>
</gene>
<dbReference type="AlphaFoldDB" id="A0AA40DVT8"/>
<dbReference type="Proteomes" id="UP001172102">
    <property type="component" value="Unassembled WGS sequence"/>
</dbReference>
<evidence type="ECO:0000313" key="1">
    <source>
        <dbReference type="EMBL" id="KAK0715357.1"/>
    </source>
</evidence>
<accession>A0AA40DVT8</accession>
<evidence type="ECO:0000313" key="2">
    <source>
        <dbReference type="Proteomes" id="UP001172102"/>
    </source>
</evidence>
<sequence>MPQRNTSNNYTGPSVRSMTSTHTLAREVIARHDDECPIFDDESILDLRRFAQYPAQARDILRERGMLDSEGEELGAGAKAHGSLTGLIFATWGTEASVLTEGELADLRAWFEGGGGRTDAETATGA</sequence>
<comment type="caution">
    <text evidence="1">The sequence shown here is derived from an EMBL/GenBank/DDBJ whole genome shotgun (WGS) entry which is preliminary data.</text>
</comment>
<name>A0AA40DVT8_9PEZI</name>
<keyword evidence="2" id="KW-1185">Reference proteome</keyword>
<proteinExistence type="predicted"/>
<reference evidence="1" key="1">
    <citation type="submission" date="2023-06" db="EMBL/GenBank/DDBJ databases">
        <title>Genome-scale phylogeny and comparative genomics of the fungal order Sordariales.</title>
        <authorList>
            <consortium name="Lawrence Berkeley National Laboratory"/>
            <person name="Hensen N."/>
            <person name="Bonometti L."/>
            <person name="Westerberg I."/>
            <person name="Brannstrom I.O."/>
            <person name="Guillou S."/>
            <person name="Cros-Aarteil S."/>
            <person name="Calhoun S."/>
            <person name="Haridas S."/>
            <person name="Kuo A."/>
            <person name="Mondo S."/>
            <person name="Pangilinan J."/>
            <person name="Riley R."/>
            <person name="Labutti K."/>
            <person name="Andreopoulos B."/>
            <person name="Lipzen A."/>
            <person name="Chen C."/>
            <person name="Yanf M."/>
            <person name="Daum C."/>
            <person name="Ng V."/>
            <person name="Clum A."/>
            <person name="Steindorff A."/>
            <person name="Ohm R."/>
            <person name="Martin F."/>
            <person name="Silar P."/>
            <person name="Natvig D."/>
            <person name="Lalanne C."/>
            <person name="Gautier V."/>
            <person name="Ament-Velasquez S.L."/>
            <person name="Kruys A."/>
            <person name="Hutchinson M.I."/>
            <person name="Powell A.J."/>
            <person name="Barry K."/>
            <person name="Miller A.N."/>
            <person name="Grigoriev I.V."/>
            <person name="Debuchy R."/>
            <person name="Gladieux P."/>
            <person name="Thoren M.H."/>
            <person name="Johannesson H."/>
        </authorList>
    </citation>
    <scope>NUCLEOTIDE SEQUENCE</scope>
    <source>
        <strain evidence="1">SMH4607-1</strain>
    </source>
</reference>
<dbReference type="EMBL" id="JAUKUA010000004">
    <property type="protein sequence ID" value="KAK0715357.1"/>
    <property type="molecule type" value="Genomic_DNA"/>
</dbReference>